<dbReference type="AlphaFoldDB" id="A0A0F9NA58"/>
<comment type="caution">
    <text evidence="1">The sequence shown here is derived from an EMBL/GenBank/DDBJ whole genome shotgun (WGS) entry which is preliminary data.</text>
</comment>
<gene>
    <name evidence="1" type="ORF">LCGC14_0991940</name>
</gene>
<reference evidence="1" key="1">
    <citation type="journal article" date="2015" name="Nature">
        <title>Complex archaea that bridge the gap between prokaryotes and eukaryotes.</title>
        <authorList>
            <person name="Spang A."/>
            <person name="Saw J.H."/>
            <person name="Jorgensen S.L."/>
            <person name="Zaremba-Niedzwiedzka K."/>
            <person name="Martijn J."/>
            <person name="Lind A.E."/>
            <person name="van Eijk R."/>
            <person name="Schleper C."/>
            <person name="Guy L."/>
            <person name="Ettema T.J."/>
        </authorList>
    </citation>
    <scope>NUCLEOTIDE SEQUENCE</scope>
</reference>
<proteinExistence type="predicted"/>
<sequence>MKKKYYLIILLLLALSSFTITDIFYKKTYVYKNITGSTETTNTLLLKKKKDDFFITETSDLGITDTVYSFKYVLKELHFQSAKEDSDYKFTIDKRKLSLKGRAFGRKIKREYVLSDRWIQDFTFGLRPFLDSKRQKYSFVILSPNDFSTNELIASKEGIEKIKINDTTYNAQRVMITLPGFKAMFWRADAWYDLDTFDLIKYRANKGPGTPMSTLVLDSKK</sequence>
<evidence type="ECO:0008006" key="2">
    <source>
        <dbReference type="Google" id="ProtNLM"/>
    </source>
</evidence>
<accession>A0A0F9NA58</accession>
<name>A0A0F9NA58_9ZZZZ</name>
<evidence type="ECO:0000313" key="1">
    <source>
        <dbReference type="EMBL" id="KKN14854.1"/>
    </source>
</evidence>
<dbReference type="EMBL" id="LAZR01003776">
    <property type="protein sequence ID" value="KKN14854.1"/>
    <property type="molecule type" value="Genomic_DNA"/>
</dbReference>
<organism evidence="1">
    <name type="scientific">marine sediment metagenome</name>
    <dbReference type="NCBI Taxonomy" id="412755"/>
    <lineage>
        <taxon>unclassified sequences</taxon>
        <taxon>metagenomes</taxon>
        <taxon>ecological metagenomes</taxon>
    </lineage>
</organism>
<protein>
    <recommendedName>
        <fullName evidence="2">DUF3108 domain-containing protein</fullName>
    </recommendedName>
</protein>